<dbReference type="PANTHER" id="PTHR22602:SF0">
    <property type="entry name" value="TRANSFERASE CAF17, MITOCHONDRIAL-RELATED"/>
    <property type="match status" value="1"/>
</dbReference>
<evidence type="ECO:0000259" key="5">
    <source>
        <dbReference type="Pfam" id="PF25455"/>
    </source>
</evidence>
<dbReference type="InterPro" id="IPR027266">
    <property type="entry name" value="TrmE/GcvT-like"/>
</dbReference>
<evidence type="ECO:0000256" key="1">
    <source>
        <dbReference type="ARBA" id="ARBA00004173"/>
    </source>
</evidence>
<evidence type="ECO:0000313" key="7">
    <source>
        <dbReference type="EMBL" id="VFT93630.1"/>
    </source>
</evidence>
<dbReference type="EMBL" id="VJMH01005998">
    <property type="protein sequence ID" value="KAF0691961.1"/>
    <property type="molecule type" value="Genomic_DNA"/>
</dbReference>
<dbReference type="InterPro" id="IPR057460">
    <property type="entry name" value="CAF17_C"/>
</dbReference>
<organism evidence="7 8">
    <name type="scientific">Aphanomyces stellatus</name>
    <dbReference type="NCBI Taxonomy" id="120398"/>
    <lineage>
        <taxon>Eukaryota</taxon>
        <taxon>Sar</taxon>
        <taxon>Stramenopiles</taxon>
        <taxon>Oomycota</taxon>
        <taxon>Saprolegniomycetes</taxon>
        <taxon>Saprolegniales</taxon>
        <taxon>Verrucalvaceae</taxon>
        <taxon>Aphanomyces</taxon>
    </lineage>
</organism>
<keyword evidence="8" id="KW-1185">Reference proteome</keyword>
<dbReference type="Gene3D" id="3.30.1360.120">
    <property type="entry name" value="Probable tRNA modification gtpase trme, domain 1"/>
    <property type="match status" value="1"/>
</dbReference>
<reference evidence="6" key="2">
    <citation type="submission" date="2019-06" db="EMBL/GenBank/DDBJ databases">
        <title>Genomics analysis of Aphanomyces spp. identifies a new class of oomycete effector associated with host adaptation.</title>
        <authorList>
            <person name="Gaulin E."/>
        </authorList>
    </citation>
    <scope>NUCLEOTIDE SEQUENCE</scope>
    <source>
        <strain evidence="6">CBS 578.67</strain>
    </source>
</reference>
<evidence type="ECO:0000256" key="2">
    <source>
        <dbReference type="ARBA" id="ARBA00022946"/>
    </source>
</evidence>
<proteinExistence type="predicted"/>
<accession>A0A485L7Z8</accession>
<dbReference type="GO" id="GO:0016226">
    <property type="term" value="P:iron-sulfur cluster assembly"/>
    <property type="evidence" value="ECO:0007669"/>
    <property type="project" value="TreeGrafter"/>
</dbReference>
<name>A0A485L7Z8_9STRA</name>
<evidence type="ECO:0000256" key="3">
    <source>
        <dbReference type="ARBA" id="ARBA00023128"/>
    </source>
</evidence>
<sequence>MAHLLQRRVVAALPRTRILLVEGRDAVKFLQGIFTNDVNELKARGDVRYGGFLTHKGRVVGDADIVQKEAESFFVTYDASLEDDLVKHMKKYKLRSKVSITNVDEHFRAHVALPALLPKGNEASLLDAWSHEQNSKHADGVVYADPRSALLGYKAILPTSTALDTPSSEYEVDADDSLFLRDRRLLLGVCEGAELRDGIPLEFNFDLLGGVSMTKGCYVGQELISRTHYKGNIRKRAVPFLVVPADHAADVPPFTFGAAPSSFAQWTELLATDAPSVAIDQKLVHAESAATVGKVLVTATGMNAGVGMLRLEHLKGGKILTQDGQFQAVPVAPTWWPHLNPETGKKMQ</sequence>
<keyword evidence="2" id="KW-0809">Transit peptide</keyword>
<reference evidence="7 8" key="1">
    <citation type="submission" date="2019-03" db="EMBL/GenBank/DDBJ databases">
        <authorList>
            <person name="Gaulin E."/>
            <person name="Dumas B."/>
        </authorList>
    </citation>
    <scope>NUCLEOTIDE SEQUENCE [LARGE SCALE GENOMIC DNA]</scope>
    <source>
        <strain evidence="7">CBS 568.67</strain>
    </source>
</reference>
<feature type="domain" description="GCVT N-terminal" evidence="4">
    <location>
        <begin position="20"/>
        <end position="107"/>
    </location>
</feature>
<dbReference type="EMBL" id="CAADRA010006019">
    <property type="protein sequence ID" value="VFT93630.1"/>
    <property type="molecule type" value="Genomic_DNA"/>
</dbReference>
<dbReference type="Pfam" id="PF01571">
    <property type="entry name" value="GCV_T"/>
    <property type="match status" value="1"/>
</dbReference>
<evidence type="ECO:0000313" key="8">
    <source>
        <dbReference type="Proteomes" id="UP000332933"/>
    </source>
</evidence>
<gene>
    <name evidence="7" type="primary">Aste57867_16867</name>
    <name evidence="6" type="ORF">As57867_016809</name>
    <name evidence="7" type="ORF">ASTE57867_16867</name>
</gene>
<dbReference type="NCBIfam" id="TIGR03317">
    <property type="entry name" value="ygfZ_signature"/>
    <property type="match status" value="1"/>
</dbReference>
<evidence type="ECO:0000259" key="4">
    <source>
        <dbReference type="Pfam" id="PF01571"/>
    </source>
</evidence>
<dbReference type="InterPro" id="IPR017703">
    <property type="entry name" value="YgfZ/GCV_T_CS"/>
</dbReference>
<dbReference type="AlphaFoldDB" id="A0A485L7Z8"/>
<dbReference type="InterPro" id="IPR006222">
    <property type="entry name" value="GCVT_N"/>
</dbReference>
<keyword evidence="3" id="KW-0496">Mitochondrion</keyword>
<feature type="domain" description="CAF17 C-terminal" evidence="5">
    <location>
        <begin position="280"/>
        <end position="337"/>
    </location>
</feature>
<dbReference type="GO" id="GO:0005759">
    <property type="term" value="C:mitochondrial matrix"/>
    <property type="evidence" value="ECO:0007669"/>
    <property type="project" value="TreeGrafter"/>
</dbReference>
<dbReference type="Proteomes" id="UP000332933">
    <property type="component" value="Unassembled WGS sequence"/>
</dbReference>
<protein>
    <submittedName>
        <fullName evidence="7">Aste57867_16867 protein</fullName>
    </submittedName>
</protein>
<dbReference type="Pfam" id="PF25455">
    <property type="entry name" value="Beta-barrel_CAF17_C"/>
    <property type="match status" value="1"/>
</dbReference>
<dbReference type="InterPro" id="IPR045179">
    <property type="entry name" value="YgfZ/GcvT"/>
</dbReference>
<dbReference type="SUPFAM" id="SSF103025">
    <property type="entry name" value="Folate-binding domain"/>
    <property type="match status" value="1"/>
</dbReference>
<dbReference type="PANTHER" id="PTHR22602">
    <property type="entry name" value="TRANSFERASE CAF17, MITOCHONDRIAL-RELATED"/>
    <property type="match status" value="1"/>
</dbReference>
<evidence type="ECO:0000313" key="6">
    <source>
        <dbReference type="EMBL" id="KAF0691961.1"/>
    </source>
</evidence>
<comment type="subcellular location">
    <subcellularLocation>
        <location evidence="1">Mitochondrion</location>
    </subcellularLocation>
</comment>
<dbReference type="OrthoDB" id="191995at2759"/>